<keyword evidence="3" id="KW-1185">Reference proteome</keyword>
<proteinExistence type="predicted"/>
<reference evidence="2" key="1">
    <citation type="journal article" date="2019" name="bioRxiv">
        <title>The Genome of the Zebra Mussel, Dreissena polymorpha: A Resource for Invasive Species Research.</title>
        <authorList>
            <person name="McCartney M.A."/>
            <person name="Auch B."/>
            <person name="Kono T."/>
            <person name="Mallez S."/>
            <person name="Zhang Y."/>
            <person name="Obille A."/>
            <person name="Becker A."/>
            <person name="Abrahante J.E."/>
            <person name="Garbe J."/>
            <person name="Badalamenti J.P."/>
            <person name="Herman A."/>
            <person name="Mangelson H."/>
            <person name="Liachko I."/>
            <person name="Sullivan S."/>
            <person name="Sone E.D."/>
            <person name="Koren S."/>
            <person name="Silverstein K.A.T."/>
            <person name="Beckman K.B."/>
            <person name="Gohl D.M."/>
        </authorList>
    </citation>
    <scope>NUCLEOTIDE SEQUENCE</scope>
    <source>
        <strain evidence="2">Duluth1</strain>
        <tissue evidence="2">Whole animal</tissue>
    </source>
</reference>
<name>A0A9D4HNA2_DREPO</name>
<reference evidence="2" key="2">
    <citation type="submission" date="2020-11" db="EMBL/GenBank/DDBJ databases">
        <authorList>
            <person name="McCartney M.A."/>
            <person name="Auch B."/>
            <person name="Kono T."/>
            <person name="Mallez S."/>
            <person name="Becker A."/>
            <person name="Gohl D.M."/>
            <person name="Silverstein K.A.T."/>
            <person name="Koren S."/>
            <person name="Bechman K.B."/>
            <person name="Herman A."/>
            <person name="Abrahante J.E."/>
            <person name="Garbe J."/>
        </authorList>
    </citation>
    <scope>NUCLEOTIDE SEQUENCE</scope>
    <source>
        <strain evidence="2">Duluth1</strain>
        <tissue evidence="2">Whole animal</tissue>
    </source>
</reference>
<comment type="caution">
    <text evidence="2">The sequence shown here is derived from an EMBL/GenBank/DDBJ whole genome shotgun (WGS) entry which is preliminary data.</text>
</comment>
<dbReference type="Proteomes" id="UP000828390">
    <property type="component" value="Unassembled WGS sequence"/>
</dbReference>
<evidence type="ECO:0000313" key="3">
    <source>
        <dbReference type="Proteomes" id="UP000828390"/>
    </source>
</evidence>
<protein>
    <submittedName>
        <fullName evidence="2">Uncharacterized protein</fullName>
    </submittedName>
</protein>
<feature type="region of interest" description="Disordered" evidence="1">
    <location>
        <begin position="1"/>
        <end position="23"/>
    </location>
</feature>
<gene>
    <name evidence="2" type="ORF">DPMN_050728</name>
</gene>
<feature type="compositionally biased region" description="Polar residues" evidence="1">
    <location>
        <begin position="1"/>
        <end position="12"/>
    </location>
</feature>
<dbReference type="EMBL" id="JAIWYP010000012">
    <property type="protein sequence ID" value="KAH3724901.1"/>
    <property type="molecule type" value="Genomic_DNA"/>
</dbReference>
<sequence length="303" mass="34557">MFPVNPGQSIAPSPNGKHHTGQSTLRYFKDLTARLEDRAKTASAILGRRHYETSAILGRRHYEKDKQMMQREIVCGIKICPISSVLPIKTTDAISDCRCIKASCPVVSSSRISPERRRINQFRPKTAALYTHRNASSTDVRFLENSLKVLSLKPYKESNHNKCFMNPSYDYKKYELGTVNANAIECCKLGTETDYHHNAVTDMTSLRAKSAPPSGSPQYSTLFRKKINDKSLPVFWKTRERNFHRNKKHRSDHTWTSGRSNLLEMPETTRFSSGGCPYKCRSCFGAFFASEDYLQTLKTQINK</sequence>
<evidence type="ECO:0000313" key="2">
    <source>
        <dbReference type="EMBL" id="KAH3724901.1"/>
    </source>
</evidence>
<dbReference type="AlphaFoldDB" id="A0A9D4HNA2"/>
<evidence type="ECO:0000256" key="1">
    <source>
        <dbReference type="SAM" id="MobiDB-lite"/>
    </source>
</evidence>
<organism evidence="2 3">
    <name type="scientific">Dreissena polymorpha</name>
    <name type="common">Zebra mussel</name>
    <name type="synonym">Mytilus polymorpha</name>
    <dbReference type="NCBI Taxonomy" id="45954"/>
    <lineage>
        <taxon>Eukaryota</taxon>
        <taxon>Metazoa</taxon>
        <taxon>Spiralia</taxon>
        <taxon>Lophotrochozoa</taxon>
        <taxon>Mollusca</taxon>
        <taxon>Bivalvia</taxon>
        <taxon>Autobranchia</taxon>
        <taxon>Heteroconchia</taxon>
        <taxon>Euheterodonta</taxon>
        <taxon>Imparidentia</taxon>
        <taxon>Neoheterodontei</taxon>
        <taxon>Myida</taxon>
        <taxon>Dreissenoidea</taxon>
        <taxon>Dreissenidae</taxon>
        <taxon>Dreissena</taxon>
    </lineage>
</organism>
<accession>A0A9D4HNA2</accession>